<evidence type="ECO:0000256" key="4">
    <source>
        <dbReference type="ARBA" id="ARBA00023136"/>
    </source>
</evidence>
<dbReference type="Proteomes" id="UP001140562">
    <property type="component" value="Unassembled WGS sequence"/>
</dbReference>
<evidence type="ECO:0000256" key="3">
    <source>
        <dbReference type="ARBA" id="ARBA00022989"/>
    </source>
</evidence>
<keyword evidence="10" id="KW-1185">Reference proteome</keyword>
<dbReference type="Pfam" id="PF20684">
    <property type="entry name" value="Fung_rhodopsin"/>
    <property type="match status" value="1"/>
</dbReference>
<sequence length="540" mass="59183">MLALNGFEAWGLEVSQKAVDSANANIKAQLAKPTDDNFAKGEGRPKPAAAEVLLGDFFERDWESQLWTDFEGFDIIYDYTFPMWKPLTAPGPPYGLNGVYWNILAEGGTGVVDDAGSLSRPGGDIGAFKRAAYWKPPVSFEQGRGEDMISVWKLRKLRTFLVKGFGLDDKMMVVTLFFFTAYLACQLGGAIHGSGAHREHLTDEQAQTALRFWFFCEVFYTISTSIFKIAVGLFLLRITIVPLHIWIIRFIMAVAAFVGVAYTLLVLFQCRPMSFWWDLDPNHTGTCLSASLVMYFTYCVSALNSVADWTFGLLPIFVVKDLQMKRRVKVIVSGIIGLAAIGSTATIIRLPYTSTLKPYKGDFLYRTTDFAIWTTVEVGVGITAGCIATLKPLFKAALGSTGAHSNMPWTKTPKGLSKTGGSYGTQQALDDLRPAGERTVRTTTVTGGRGSSSDEENFLDTGMPEERWEASGIRKGVTTTVTSTEVRPTKSDTKVSGGYVNTYGTSKADKRRSFSVGQGSSSTLDDGEGRKPVGTFNPFQ</sequence>
<dbReference type="PANTHER" id="PTHR33048">
    <property type="entry name" value="PTH11-LIKE INTEGRAL MEMBRANE PROTEIN (AFU_ORTHOLOGUE AFUA_5G11245)"/>
    <property type="match status" value="1"/>
</dbReference>
<dbReference type="Gene3D" id="3.40.50.150">
    <property type="entry name" value="Vaccinia Virus protein VP39"/>
    <property type="match status" value="1"/>
</dbReference>
<keyword evidence="3 7" id="KW-1133">Transmembrane helix</keyword>
<feature type="transmembrane region" description="Helical" evidence="7">
    <location>
        <begin position="171"/>
        <end position="192"/>
    </location>
</feature>
<accession>A0A9W9BVP6</accession>
<comment type="subcellular location">
    <subcellularLocation>
        <location evidence="1">Membrane</location>
        <topology evidence="1">Multi-pass membrane protein</topology>
    </subcellularLocation>
</comment>
<dbReference type="GO" id="GO:0016020">
    <property type="term" value="C:membrane"/>
    <property type="evidence" value="ECO:0007669"/>
    <property type="project" value="UniProtKB-SubCell"/>
</dbReference>
<evidence type="ECO:0000256" key="5">
    <source>
        <dbReference type="ARBA" id="ARBA00038359"/>
    </source>
</evidence>
<dbReference type="SUPFAM" id="SSF53335">
    <property type="entry name" value="S-adenosyl-L-methionine-dependent methyltransferases"/>
    <property type="match status" value="1"/>
</dbReference>
<dbReference type="InterPro" id="IPR029063">
    <property type="entry name" value="SAM-dependent_MTases_sf"/>
</dbReference>
<organism evidence="9 10">
    <name type="scientific">Didymella glomerata</name>
    <dbReference type="NCBI Taxonomy" id="749621"/>
    <lineage>
        <taxon>Eukaryota</taxon>
        <taxon>Fungi</taxon>
        <taxon>Dikarya</taxon>
        <taxon>Ascomycota</taxon>
        <taxon>Pezizomycotina</taxon>
        <taxon>Dothideomycetes</taxon>
        <taxon>Pleosporomycetidae</taxon>
        <taxon>Pleosporales</taxon>
        <taxon>Pleosporineae</taxon>
        <taxon>Didymellaceae</taxon>
        <taxon>Didymella</taxon>
    </lineage>
</organism>
<feature type="transmembrane region" description="Helical" evidence="7">
    <location>
        <begin position="247"/>
        <end position="268"/>
    </location>
</feature>
<proteinExistence type="inferred from homology"/>
<feature type="transmembrane region" description="Helical" evidence="7">
    <location>
        <begin position="370"/>
        <end position="390"/>
    </location>
</feature>
<feature type="region of interest" description="Disordered" evidence="6">
    <location>
        <begin position="488"/>
        <end position="540"/>
    </location>
</feature>
<feature type="domain" description="Rhodopsin" evidence="8">
    <location>
        <begin position="158"/>
        <end position="395"/>
    </location>
</feature>
<gene>
    <name evidence="9" type="ORF">N0V87_009393</name>
</gene>
<comment type="similarity">
    <text evidence="5">Belongs to the SAT4 family.</text>
</comment>
<feature type="transmembrane region" description="Helical" evidence="7">
    <location>
        <begin position="330"/>
        <end position="350"/>
    </location>
</feature>
<comment type="caution">
    <text evidence="9">The sequence shown here is derived from an EMBL/GenBank/DDBJ whole genome shotgun (WGS) entry which is preliminary data.</text>
</comment>
<dbReference type="InterPro" id="IPR052337">
    <property type="entry name" value="SAT4-like"/>
</dbReference>
<evidence type="ECO:0000313" key="10">
    <source>
        <dbReference type="Proteomes" id="UP001140562"/>
    </source>
</evidence>
<evidence type="ECO:0000256" key="1">
    <source>
        <dbReference type="ARBA" id="ARBA00004141"/>
    </source>
</evidence>
<dbReference type="PANTHER" id="PTHR33048:SF96">
    <property type="entry name" value="INTEGRAL MEMBRANE PROTEIN"/>
    <property type="match status" value="1"/>
</dbReference>
<reference evidence="9" key="1">
    <citation type="submission" date="2022-10" db="EMBL/GenBank/DDBJ databases">
        <title>Tapping the CABI collections for fungal endophytes: first genome assemblies for Collariella, Neodidymelliopsis, Ascochyta clinopodiicola, Didymella pomorum, Didymosphaeria variabile, Neocosmospora piperis and Neocucurbitaria cava.</title>
        <authorList>
            <person name="Hill R."/>
        </authorList>
    </citation>
    <scope>NUCLEOTIDE SEQUENCE</scope>
    <source>
        <strain evidence="9">IMI 360193</strain>
    </source>
</reference>
<evidence type="ECO:0000256" key="6">
    <source>
        <dbReference type="SAM" id="MobiDB-lite"/>
    </source>
</evidence>
<dbReference type="InterPro" id="IPR049326">
    <property type="entry name" value="Rhodopsin_dom_fungi"/>
</dbReference>
<keyword evidence="2 7" id="KW-0812">Transmembrane</keyword>
<evidence type="ECO:0000259" key="8">
    <source>
        <dbReference type="Pfam" id="PF20684"/>
    </source>
</evidence>
<keyword evidence="4 7" id="KW-0472">Membrane</keyword>
<dbReference type="EMBL" id="JAPEUV010000160">
    <property type="protein sequence ID" value="KAJ4331165.1"/>
    <property type="molecule type" value="Genomic_DNA"/>
</dbReference>
<name>A0A9W9BVP6_9PLEO</name>
<evidence type="ECO:0000256" key="7">
    <source>
        <dbReference type="SAM" id="Phobius"/>
    </source>
</evidence>
<protein>
    <recommendedName>
        <fullName evidence="8">Rhodopsin domain-containing protein</fullName>
    </recommendedName>
</protein>
<evidence type="ECO:0000313" key="9">
    <source>
        <dbReference type="EMBL" id="KAJ4331165.1"/>
    </source>
</evidence>
<feature type="transmembrane region" description="Helical" evidence="7">
    <location>
        <begin position="212"/>
        <end position="235"/>
    </location>
</feature>
<evidence type="ECO:0000256" key="2">
    <source>
        <dbReference type="ARBA" id="ARBA00022692"/>
    </source>
</evidence>
<dbReference type="AlphaFoldDB" id="A0A9W9BVP6"/>
<feature type="compositionally biased region" description="Polar residues" evidence="6">
    <location>
        <begin position="515"/>
        <end position="524"/>
    </location>
</feature>
<dbReference type="OrthoDB" id="3923077at2759"/>